<name>A0A4Y5TRA8_9CAUD</name>
<evidence type="ECO:0000313" key="1">
    <source>
        <dbReference type="EMBL" id="QDB71110.1"/>
    </source>
</evidence>
<organism evidence="1 2">
    <name type="scientific">Serratia phage Moabite</name>
    <dbReference type="NCBI Taxonomy" id="2587814"/>
    <lineage>
        <taxon>Viruses</taxon>
        <taxon>Duplodnaviria</taxon>
        <taxon>Heunggongvirae</taxon>
        <taxon>Uroviricota</taxon>
        <taxon>Caudoviricetes</taxon>
        <taxon>Chimalliviridae</taxon>
        <taxon>Moabitevirus</taxon>
        <taxon>Moabitevirus moabite</taxon>
    </lineage>
</organism>
<dbReference type="Proteomes" id="UP000319063">
    <property type="component" value="Segment"/>
</dbReference>
<sequence length="67" mass="7860">MRPLETYVPNWVTPPGIAPGFPVLLPRSRHNSCWHLAPTAPSWRRLLFTCRRHCSFNRQTEVVYRSV</sequence>
<reference evidence="2" key="1">
    <citation type="submission" date="2019-05" db="EMBL/GenBank/DDBJ databases">
        <title>Complete Genome Sequence of Serratia marcescens Myophage Moabite.</title>
        <authorList>
            <person name="Price L."/>
            <person name="Rohren M."/>
            <person name="Newkirk H."/>
            <person name="Liu M."/>
            <person name="Ramsey J."/>
        </authorList>
    </citation>
    <scope>NUCLEOTIDE SEQUENCE [LARGE SCALE GENOMIC DNA]</scope>
</reference>
<accession>A0A4Y5TRA8</accession>
<evidence type="ECO:0000313" key="2">
    <source>
        <dbReference type="Proteomes" id="UP000319063"/>
    </source>
</evidence>
<gene>
    <name evidence="1" type="ORF">CPT_Moabite_080</name>
</gene>
<keyword evidence="2" id="KW-1185">Reference proteome</keyword>
<proteinExistence type="predicted"/>
<protein>
    <submittedName>
        <fullName evidence="1">Uncharacterized protein</fullName>
    </submittedName>
</protein>
<dbReference type="EMBL" id="MK994515">
    <property type="protein sequence ID" value="QDB71110.1"/>
    <property type="molecule type" value="Genomic_DNA"/>
</dbReference>